<reference evidence="4 5" key="1">
    <citation type="submission" date="2019-04" db="EMBL/GenBank/DDBJ databases">
        <authorList>
            <person name="Feng G."/>
            <person name="Zhang J."/>
            <person name="Zhu H."/>
        </authorList>
    </citation>
    <scope>NUCLEOTIDE SEQUENCE [LARGE SCALE GENOMIC DNA]</scope>
    <source>
        <strain evidence="4 5">9PBR-1</strain>
    </source>
</reference>
<name>A0A4Z0QER7_9BACT</name>
<keyword evidence="5" id="KW-1185">Reference proteome</keyword>
<proteinExistence type="predicted"/>
<dbReference type="EMBL" id="SRMB01000001">
    <property type="protein sequence ID" value="TGE28510.1"/>
    <property type="molecule type" value="Genomic_DNA"/>
</dbReference>
<evidence type="ECO:0000256" key="2">
    <source>
        <dbReference type="ARBA" id="ARBA00022643"/>
    </source>
</evidence>
<dbReference type="Pfam" id="PF03358">
    <property type="entry name" value="FMN_red"/>
    <property type="match status" value="1"/>
</dbReference>
<dbReference type="InterPro" id="IPR029039">
    <property type="entry name" value="Flavoprotein-like_sf"/>
</dbReference>
<dbReference type="SUPFAM" id="SSF52218">
    <property type="entry name" value="Flavoproteins"/>
    <property type="match status" value="1"/>
</dbReference>
<dbReference type="Gene3D" id="3.40.50.360">
    <property type="match status" value="1"/>
</dbReference>
<dbReference type="PANTHER" id="PTHR43278">
    <property type="entry name" value="NAD(P)H-DEPENDENT FMN-CONTAINING OXIDOREDUCTASE YWQN-RELATED"/>
    <property type="match status" value="1"/>
</dbReference>
<dbReference type="OrthoDB" id="9805976at2"/>
<dbReference type="Proteomes" id="UP000298471">
    <property type="component" value="Unassembled WGS sequence"/>
</dbReference>
<keyword evidence="1" id="KW-0285">Flavoprotein</keyword>
<accession>A0A4Z0QER7</accession>
<comment type="caution">
    <text evidence="4">The sequence shown here is derived from an EMBL/GenBank/DDBJ whole genome shotgun (WGS) entry which is preliminary data.</text>
</comment>
<organism evidence="4 5">
    <name type="scientific">Hymenobacter metallicola</name>
    <dbReference type="NCBI Taxonomy" id="2563114"/>
    <lineage>
        <taxon>Bacteria</taxon>
        <taxon>Pseudomonadati</taxon>
        <taxon>Bacteroidota</taxon>
        <taxon>Cytophagia</taxon>
        <taxon>Cytophagales</taxon>
        <taxon>Hymenobacteraceae</taxon>
        <taxon>Hymenobacter</taxon>
    </lineage>
</organism>
<dbReference type="GO" id="GO:0016491">
    <property type="term" value="F:oxidoreductase activity"/>
    <property type="evidence" value="ECO:0007669"/>
    <property type="project" value="InterPro"/>
</dbReference>
<dbReference type="RefSeq" id="WP_135392049.1">
    <property type="nucleotide sequence ID" value="NZ_SRMB01000001.1"/>
</dbReference>
<evidence type="ECO:0000313" key="4">
    <source>
        <dbReference type="EMBL" id="TGE28510.1"/>
    </source>
</evidence>
<evidence type="ECO:0000259" key="3">
    <source>
        <dbReference type="Pfam" id="PF03358"/>
    </source>
</evidence>
<dbReference type="AlphaFoldDB" id="A0A4Z0QER7"/>
<sequence length="187" mass="21139">MPETQRRFLFLPGSTRRQGNSEQLARVAAQHLPAGAEQQWLNLLDYPLPDFIDLRHDAPYPAPVGNAKVLMEATLHATDLVLVLPLYWYSMPVPTKQYLDYWSAWMRVAEVHFRERMVGKTLWAVVVSSGEPAEAQPLHDTLRLCASYMRMHWGGFLFGNGSRPGDVQRDVAAQQRAATFFSEATPG</sequence>
<protein>
    <submittedName>
        <fullName evidence="4">Flavodoxin</fullName>
    </submittedName>
</protein>
<dbReference type="InterPro" id="IPR051796">
    <property type="entry name" value="ISF_SsuE-like"/>
</dbReference>
<gene>
    <name evidence="4" type="ORF">E5K02_03320</name>
</gene>
<feature type="domain" description="NADPH-dependent FMN reductase-like" evidence="3">
    <location>
        <begin position="8"/>
        <end position="152"/>
    </location>
</feature>
<dbReference type="InterPro" id="IPR005025">
    <property type="entry name" value="FMN_Rdtase-like_dom"/>
</dbReference>
<evidence type="ECO:0000313" key="5">
    <source>
        <dbReference type="Proteomes" id="UP000298471"/>
    </source>
</evidence>
<keyword evidence="2" id="KW-0288">FMN</keyword>
<dbReference type="PANTHER" id="PTHR43278:SF4">
    <property type="entry name" value="NAD(P)H-DEPENDENT FMN-CONTAINING OXIDOREDUCTASE YWQN-RELATED"/>
    <property type="match status" value="1"/>
</dbReference>
<evidence type="ECO:0000256" key="1">
    <source>
        <dbReference type="ARBA" id="ARBA00022630"/>
    </source>
</evidence>